<evidence type="ECO:0000313" key="12">
    <source>
        <dbReference type="Proteomes" id="UP000235672"/>
    </source>
</evidence>
<comment type="function">
    <text evidence="7">Component of the SMC5-SMC6 complex, that promotes sister chromatid alignment after DNA damage and facilitates double-stranded DNA breaks (DSBs) repair via homologous recombination between sister chromatids.</text>
</comment>
<dbReference type="InterPro" id="IPR027786">
    <property type="entry name" value="Nse4/EID"/>
</dbReference>
<dbReference type="Pfam" id="PF15412">
    <property type="entry name" value="Nse4-Nse3_bdg"/>
    <property type="match status" value="1"/>
</dbReference>
<dbReference type="OrthoDB" id="361242at2759"/>
<evidence type="ECO:0000256" key="3">
    <source>
        <dbReference type="ARBA" id="ARBA00022763"/>
    </source>
</evidence>
<comment type="similarity">
    <text evidence="2 7">Belongs to the NSE4 family.</text>
</comment>
<evidence type="ECO:0000256" key="2">
    <source>
        <dbReference type="ARBA" id="ARBA00008997"/>
    </source>
</evidence>
<evidence type="ECO:0000256" key="8">
    <source>
        <dbReference type="SAM" id="MobiDB-lite"/>
    </source>
</evidence>
<dbReference type="Proteomes" id="UP000235672">
    <property type="component" value="Unassembled WGS sequence"/>
</dbReference>
<feature type="domain" description="Nse4/EID protein Nse3/MAGE-binding" evidence="10">
    <location>
        <begin position="172"/>
        <end position="240"/>
    </location>
</feature>
<feature type="region of interest" description="Disordered" evidence="8">
    <location>
        <begin position="215"/>
        <end position="243"/>
    </location>
</feature>
<proteinExistence type="inferred from homology"/>
<evidence type="ECO:0000256" key="5">
    <source>
        <dbReference type="ARBA" id="ARBA00023204"/>
    </source>
</evidence>
<accession>A0A2J6Q0L3</accession>
<dbReference type="PANTHER" id="PTHR16140">
    <property type="entry name" value="NON-STRUCTURAL MAINTENANCE OF CHROMOSOMES ELEMENT 4"/>
    <property type="match status" value="1"/>
</dbReference>
<dbReference type="PANTHER" id="PTHR16140:SF0">
    <property type="entry name" value="NON-STRUCTURAL MAINTENANCE OF CHROMOSOMES ELEMENT 4"/>
    <property type="match status" value="1"/>
</dbReference>
<feature type="region of interest" description="Disordered" evidence="8">
    <location>
        <begin position="1"/>
        <end position="113"/>
    </location>
</feature>
<evidence type="ECO:0000256" key="6">
    <source>
        <dbReference type="ARBA" id="ARBA00023242"/>
    </source>
</evidence>
<evidence type="ECO:0000259" key="9">
    <source>
        <dbReference type="Pfam" id="PF08743"/>
    </source>
</evidence>
<dbReference type="GO" id="GO:0005634">
    <property type="term" value="C:nucleus"/>
    <property type="evidence" value="ECO:0007669"/>
    <property type="project" value="UniProtKB-SubCell"/>
</dbReference>
<evidence type="ECO:0000256" key="1">
    <source>
        <dbReference type="ARBA" id="ARBA00004123"/>
    </source>
</evidence>
<dbReference type="InterPro" id="IPR029225">
    <property type="entry name" value="Nse4_Nse3-bd"/>
</dbReference>
<evidence type="ECO:0000259" key="10">
    <source>
        <dbReference type="Pfam" id="PF15412"/>
    </source>
</evidence>
<dbReference type="GO" id="GO:0030915">
    <property type="term" value="C:Smc5-Smc6 complex"/>
    <property type="evidence" value="ECO:0007669"/>
    <property type="project" value="UniProtKB-UniRule"/>
</dbReference>
<dbReference type="STRING" id="1745343.A0A2J6Q0L3"/>
<dbReference type="Pfam" id="PF08743">
    <property type="entry name" value="Nse4_C"/>
    <property type="match status" value="1"/>
</dbReference>
<feature type="compositionally biased region" description="Basic and acidic residues" evidence="8">
    <location>
        <begin position="47"/>
        <end position="62"/>
    </location>
</feature>
<gene>
    <name evidence="11" type="ORF">NA56DRAFT_602228</name>
</gene>
<comment type="subcellular location">
    <subcellularLocation>
        <location evidence="1 7">Nucleus</location>
    </subcellularLocation>
</comment>
<name>A0A2J6Q0L3_9HELO</name>
<keyword evidence="12" id="KW-1185">Reference proteome</keyword>
<evidence type="ECO:0000313" key="11">
    <source>
        <dbReference type="EMBL" id="PMD19829.1"/>
    </source>
</evidence>
<evidence type="ECO:0000256" key="4">
    <source>
        <dbReference type="ARBA" id="ARBA00023172"/>
    </source>
</evidence>
<evidence type="ECO:0000256" key="7">
    <source>
        <dbReference type="RuleBase" id="RU365071"/>
    </source>
</evidence>
<comment type="subunit">
    <text evidence="7">Component of the SMC5-SMC6 complex.</text>
</comment>
<feature type="compositionally biased region" description="Acidic residues" evidence="8">
    <location>
        <begin position="102"/>
        <end position="113"/>
    </location>
</feature>
<organism evidence="11 12">
    <name type="scientific">Hyaloscypha hepaticicola</name>
    <dbReference type="NCBI Taxonomy" id="2082293"/>
    <lineage>
        <taxon>Eukaryota</taxon>
        <taxon>Fungi</taxon>
        <taxon>Dikarya</taxon>
        <taxon>Ascomycota</taxon>
        <taxon>Pezizomycotina</taxon>
        <taxon>Leotiomycetes</taxon>
        <taxon>Helotiales</taxon>
        <taxon>Hyaloscyphaceae</taxon>
        <taxon>Hyaloscypha</taxon>
    </lineage>
</organism>
<reference evidence="11 12" key="1">
    <citation type="submission" date="2016-05" db="EMBL/GenBank/DDBJ databases">
        <title>A degradative enzymes factory behind the ericoid mycorrhizal symbiosis.</title>
        <authorList>
            <consortium name="DOE Joint Genome Institute"/>
            <person name="Martino E."/>
            <person name="Morin E."/>
            <person name="Grelet G."/>
            <person name="Kuo A."/>
            <person name="Kohler A."/>
            <person name="Daghino S."/>
            <person name="Barry K."/>
            <person name="Choi C."/>
            <person name="Cichocki N."/>
            <person name="Clum A."/>
            <person name="Copeland A."/>
            <person name="Hainaut M."/>
            <person name="Haridas S."/>
            <person name="Labutti K."/>
            <person name="Lindquist E."/>
            <person name="Lipzen A."/>
            <person name="Khouja H.-R."/>
            <person name="Murat C."/>
            <person name="Ohm R."/>
            <person name="Olson A."/>
            <person name="Spatafora J."/>
            <person name="Veneault-Fourrey C."/>
            <person name="Henrissat B."/>
            <person name="Grigoriev I."/>
            <person name="Martin F."/>
            <person name="Perotto S."/>
        </authorList>
    </citation>
    <scope>NUCLEOTIDE SEQUENCE [LARGE SCALE GENOMIC DNA]</scope>
    <source>
        <strain evidence="11 12">UAMH 7357</strain>
    </source>
</reference>
<feature type="domain" description="Non-structural maintenance of chromosome element 4 C-terminal" evidence="9">
    <location>
        <begin position="365"/>
        <end position="450"/>
    </location>
</feature>
<dbReference type="GO" id="GO:0006310">
    <property type="term" value="P:DNA recombination"/>
    <property type="evidence" value="ECO:0007669"/>
    <property type="project" value="UniProtKB-UniRule"/>
</dbReference>
<keyword evidence="4 7" id="KW-0233">DNA recombination</keyword>
<dbReference type="GO" id="GO:0006281">
    <property type="term" value="P:DNA repair"/>
    <property type="evidence" value="ECO:0007669"/>
    <property type="project" value="UniProtKB-UniRule"/>
</dbReference>
<protein>
    <recommendedName>
        <fullName evidence="7">Non-structural maintenance of chromosomes element 4</fullName>
    </recommendedName>
</protein>
<feature type="compositionally biased region" description="Low complexity" evidence="8">
    <location>
        <begin position="36"/>
        <end position="46"/>
    </location>
</feature>
<keyword evidence="6 7" id="KW-0539">Nucleus</keyword>
<dbReference type="EMBL" id="KZ613487">
    <property type="protein sequence ID" value="PMD19829.1"/>
    <property type="molecule type" value="Genomic_DNA"/>
</dbReference>
<dbReference type="InterPro" id="IPR014854">
    <property type="entry name" value="Nse4_C"/>
</dbReference>
<dbReference type="AlphaFoldDB" id="A0A2J6Q0L3"/>
<feature type="compositionally biased region" description="Basic and acidic residues" evidence="8">
    <location>
        <begin position="84"/>
        <end position="93"/>
    </location>
</feature>
<keyword evidence="3 7" id="KW-0227">DNA damage</keyword>
<sequence length="468" mass="52595">MARSAKAESPTPFPDDLYEASPPPSHQRRNNAPQHSMSLSPAASVSSDKENRSSRASTDKGKGRAPMGPPSVPTLNEQGKRRRQAEPDHSNERTRRRRTVEANEDESDKDYDPDQDIEVRRRLRKGLRDLSKNLLENRTEFLNPNSTGLRDTILKANELSGQVKQTADATIDSRLLTTVADYSYKKTVALISGDNAQGVDVDEFISRCLSFMRRGAGEDGATPPTNTQKRRRKNDDDDEEDNDGEVVNWAYLGRHAAVKTNSRPSVSGFLLGPLSLQKRVRAQVVRKAAFRPNNLQETRPEVLRADDITRSEANLTTLCTQISARLKKVQKDAMNAVEAQSRDDMTDKEIDDLMDRYGITKDGGIAFFKFVINPHSFGQTIENMFYVSFLIRDGKIGVTIDDRGLPTLNFPEVSGIAKGHETAKHQAVLALDMQQWEELIDLFDIKEPMIRHREEEVQSTVGKRGWYA</sequence>
<keyword evidence="5 7" id="KW-0234">DNA repair</keyword>